<evidence type="ECO:0000313" key="3">
    <source>
        <dbReference type="Proteomes" id="UP001215712"/>
    </source>
</evidence>
<protein>
    <submittedName>
        <fullName evidence="2">Uncharacterized protein</fullName>
    </submittedName>
</protein>
<feature type="region of interest" description="Disordered" evidence="1">
    <location>
        <begin position="328"/>
        <end position="374"/>
    </location>
</feature>
<evidence type="ECO:0000313" key="2">
    <source>
        <dbReference type="EMBL" id="KAJ5727191.1"/>
    </source>
</evidence>
<feature type="compositionally biased region" description="Basic and acidic residues" evidence="1">
    <location>
        <begin position="348"/>
        <end position="367"/>
    </location>
</feature>
<dbReference type="AlphaFoldDB" id="A0AAD6HLW5"/>
<organism evidence="2 3">
    <name type="scientific">Penicillium malachiteum</name>
    <dbReference type="NCBI Taxonomy" id="1324776"/>
    <lineage>
        <taxon>Eukaryota</taxon>
        <taxon>Fungi</taxon>
        <taxon>Dikarya</taxon>
        <taxon>Ascomycota</taxon>
        <taxon>Pezizomycotina</taxon>
        <taxon>Eurotiomycetes</taxon>
        <taxon>Eurotiomycetidae</taxon>
        <taxon>Eurotiales</taxon>
        <taxon>Aspergillaceae</taxon>
        <taxon>Penicillium</taxon>
    </lineage>
</organism>
<proteinExistence type="predicted"/>
<dbReference type="EMBL" id="JAQJAN010000006">
    <property type="protein sequence ID" value="KAJ5727191.1"/>
    <property type="molecule type" value="Genomic_DNA"/>
</dbReference>
<keyword evidence="3" id="KW-1185">Reference proteome</keyword>
<accession>A0AAD6HLW5</accession>
<evidence type="ECO:0000256" key="1">
    <source>
        <dbReference type="SAM" id="MobiDB-lite"/>
    </source>
</evidence>
<feature type="region of interest" description="Disordered" evidence="1">
    <location>
        <begin position="71"/>
        <end position="144"/>
    </location>
</feature>
<dbReference type="Proteomes" id="UP001215712">
    <property type="component" value="Unassembled WGS sequence"/>
</dbReference>
<reference evidence="2" key="1">
    <citation type="journal article" date="2023" name="IMA Fungus">
        <title>Comparative genomic study of the Penicillium genus elucidates a diverse pangenome and 15 lateral gene transfer events.</title>
        <authorList>
            <person name="Petersen C."/>
            <person name="Sorensen T."/>
            <person name="Nielsen M.R."/>
            <person name="Sondergaard T.E."/>
            <person name="Sorensen J.L."/>
            <person name="Fitzpatrick D.A."/>
            <person name="Frisvad J.C."/>
            <person name="Nielsen K.L."/>
        </authorList>
    </citation>
    <scope>NUCLEOTIDE SEQUENCE</scope>
    <source>
        <strain evidence="2">IBT 17514</strain>
    </source>
</reference>
<name>A0AAD6HLW5_9EURO</name>
<gene>
    <name evidence="2" type="ORF">N7493_005011</name>
</gene>
<comment type="caution">
    <text evidence="2">The sequence shown here is derived from an EMBL/GenBank/DDBJ whole genome shotgun (WGS) entry which is preliminary data.</text>
</comment>
<reference evidence="2" key="2">
    <citation type="submission" date="2023-01" db="EMBL/GenBank/DDBJ databases">
        <authorList>
            <person name="Petersen C."/>
        </authorList>
    </citation>
    <scope>NUCLEOTIDE SEQUENCE</scope>
    <source>
        <strain evidence="2">IBT 17514</strain>
    </source>
</reference>
<sequence>MDAATLQCIICPGQPRFSDASHLLTHIASKAHLSFYFKLQVRSHQETNAIELLAEYDDWYSTNSLAQLLSDRMTSKEDRKKKRKSQTKIKSEPDVQPQLPQRYSRRLNPPKVEEQNFQTVDSFPDYLDPRLAGSPPGQQQDSNIQETPLFPSYITPATPTPTSAIAVADMHAEMPVEARLQLGLASAMDALTHDERHGQFDGGTGCLYGALPETPKAPRARRRRSTMSKMGHDMVDPFLDDSMHTAESNDIGAEKERADEMARLKGILWPGMDIFDSATQQMRRKRNQKKDQNVLKMMEMTSLQVEPTELIFSPTGILRKQRVISGNVEDDSPLKGETPIPKRRPPRPRKDALRRVDPNVTRAQDRKGVRKPAHNTRTRRGLDIYDDAYVGSPTRSPPRFNGGMKTCKPSYAGDDSELGLAAQAFSKRPRNGFTIYADEGDQASSSFKDQFAYSKVSRDTLTPARLHLDRKTDSGIHGGKFNHLATDKENIEPIMTAQSRIGLHEWHSPFQRRSDTDNVGYTPRYYYDEPMNGGFGADGEQESAAYQSNPLLAPNSKMEFYDTSLYGGDIGMTHVGWATSHVSSSEATISEEDQHDLAQLYLTAHAD</sequence>